<keyword evidence="7" id="KW-0326">Glycosidase</keyword>
<dbReference type="Proteomes" id="UP000449710">
    <property type="component" value="Unassembled WGS sequence"/>
</dbReference>
<dbReference type="AlphaFoldDB" id="A0AA44BFM4"/>
<gene>
    <name evidence="7" type="ORF">ISALK_11660</name>
</gene>
<dbReference type="GO" id="GO:0008782">
    <property type="term" value="F:adenosylhomocysteine nucleosidase activity"/>
    <property type="evidence" value="ECO:0007669"/>
    <property type="project" value="UniProtKB-EC"/>
</dbReference>
<dbReference type="GO" id="GO:0005829">
    <property type="term" value="C:cytosol"/>
    <property type="evidence" value="ECO:0007669"/>
    <property type="project" value="TreeGrafter"/>
</dbReference>
<reference evidence="7 8" key="1">
    <citation type="submission" date="2019-04" db="EMBL/GenBank/DDBJ databases">
        <title>Isachenkonia alkalipeptolytica gen. nov. sp. nov. a new anaerobic, alkiliphilic organothrophic bacterium capable to reduce synthesized ferrihydrite isolated from a soda lake.</title>
        <authorList>
            <person name="Toshchakov S.V."/>
            <person name="Zavarzina D.G."/>
            <person name="Zhilina T.N."/>
            <person name="Kostrikina N.A."/>
            <person name="Kublanov I.V."/>
        </authorList>
    </citation>
    <scope>NUCLEOTIDE SEQUENCE [LARGE SCALE GENOMIC DNA]</scope>
    <source>
        <strain evidence="7 8">Z-1701</strain>
    </source>
</reference>
<dbReference type="PANTHER" id="PTHR46832">
    <property type="entry name" value="5'-METHYLTHIOADENOSINE/S-ADENOSYLHOMOCYSTEINE NUCLEOSIDASE"/>
    <property type="match status" value="1"/>
</dbReference>
<evidence type="ECO:0000256" key="2">
    <source>
        <dbReference type="ARBA" id="ARBA00011974"/>
    </source>
</evidence>
<keyword evidence="4 7" id="KW-0378">Hydrolase</keyword>
<keyword evidence="5" id="KW-0486">Methionine biosynthesis</keyword>
<evidence type="ECO:0000256" key="3">
    <source>
        <dbReference type="ARBA" id="ARBA00022605"/>
    </source>
</evidence>
<comment type="pathway">
    <text evidence="1">Amino-acid biosynthesis; L-methionine biosynthesis via salvage pathway; S-methyl-5-thio-alpha-D-ribose 1-phosphate from S-methyl-5'-thioadenosine (hydrolase route): step 1/2.</text>
</comment>
<dbReference type="Gene3D" id="3.40.50.1580">
    <property type="entry name" value="Nucleoside phosphorylase domain"/>
    <property type="match status" value="1"/>
</dbReference>
<protein>
    <recommendedName>
        <fullName evidence="2">adenosylhomocysteine nucleosidase</fullName>
        <ecNumber evidence="2">3.2.2.9</ecNumber>
    </recommendedName>
</protein>
<dbReference type="InterPro" id="IPR000845">
    <property type="entry name" value="Nucleoside_phosphorylase_d"/>
</dbReference>
<dbReference type="EMBL" id="SUMG01000017">
    <property type="protein sequence ID" value="NBG89145.1"/>
    <property type="molecule type" value="Genomic_DNA"/>
</dbReference>
<dbReference type="CDD" id="cd09008">
    <property type="entry name" value="MTAN"/>
    <property type="match status" value="1"/>
</dbReference>
<dbReference type="GO" id="GO:0008930">
    <property type="term" value="F:methylthioadenosine nucleosidase activity"/>
    <property type="evidence" value="ECO:0007669"/>
    <property type="project" value="InterPro"/>
</dbReference>
<evidence type="ECO:0000256" key="1">
    <source>
        <dbReference type="ARBA" id="ARBA00004945"/>
    </source>
</evidence>
<dbReference type="GO" id="GO:0019284">
    <property type="term" value="P:L-methionine salvage from S-adenosylmethionine"/>
    <property type="evidence" value="ECO:0007669"/>
    <property type="project" value="TreeGrafter"/>
</dbReference>
<dbReference type="NCBIfam" id="NF004079">
    <property type="entry name" value="PRK05584.1"/>
    <property type="match status" value="1"/>
</dbReference>
<evidence type="ECO:0000256" key="5">
    <source>
        <dbReference type="ARBA" id="ARBA00023167"/>
    </source>
</evidence>
<dbReference type="RefSeq" id="WP_160722510.1">
    <property type="nucleotide sequence ID" value="NZ_SUMG01000017.1"/>
</dbReference>
<evidence type="ECO:0000256" key="4">
    <source>
        <dbReference type="ARBA" id="ARBA00022801"/>
    </source>
</evidence>
<accession>A0AA44BFM4</accession>
<dbReference type="SUPFAM" id="SSF53167">
    <property type="entry name" value="Purine and uridine phosphorylases"/>
    <property type="match status" value="1"/>
</dbReference>
<comment type="caution">
    <text evidence="7">The sequence shown here is derived from an EMBL/GenBank/DDBJ whole genome shotgun (WGS) entry which is preliminary data.</text>
</comment>
<proteinExistence type="predicted"/>
<dbReference type="PANTHER" id="PTHR46832:SF1">
    <property type="entry name" value="5'-METHYLTHIOADENOSINE_S-ADENOSYLHOMOCYSTEINE NUCLEOSIDASE"/>
    <property type="match status" value="1"/>
</dbReference>
<evidence type="ECO:0000313" key="7">
    <source>
        <dbReference type="EMBL" id="NBG89145.1"/>
    </source>
</evidence>
<dbReference type="GO" id="GO:0019509">
    <property type="term" value="P:L-methionine salvage from methylthioadenosine"/>
    <property type="evidence" value="ECO:0007669"/>
    <property type="project" value="InterPro"/>
</dbReference>
<evidence type="ECO:0000259" key="6">
    <source>
        <dbReference type="Pfam" id="PF01048"/>
    </source>
</evidence>
<feature type="domain" description="Nucleoside phosphorylase" evidence="6">
    <location>
        <begin position="4"/>
        <end position="230"/>
    </location>
</feature>
<dbReference type="InterPro" id="IPR035994">
    <property type="entry name" value="Nucleoside_phosphorylase_sf"/>
</dbReference>
<dbReference type="GO" id="GO:0009164">
    <property type="term" value="P:nucleoside catabolic process"/>
    <property type="evidence" value="ECO:0007669"/>
    <property type="project" value="InterPro"/>
</dbReference>
<dbReference type="NCBIfam" id="TIGR01704">
    <property type="entry name" value="MTA_SAH-Nsdase"/>
    <property type="match status" value="1"/>
</dbReference>
<dbReference type="Pfam" id="PF01048">
    <property type="entry name" value="PNP_UDP_1"/>
    <property type="match status" value="1"/>
</dbReference>
<evidence type="ECO:0000313" key="8">
    <source>
        <dbReference type="Proteomes" id="UP000449710"/>
    </source>
</evidence>
<keyword evidence="8" id="KW-1185">Reference proteome</keyword>
<name>A0AA44BFM4_9CLOT</name>
<sequence length="234" mass="26106">MIQYGIIGAMDEEVDILQEEMEVHLEKEIAGLHFYQGVLEKKSVVLVRSGIGKVNAAVCTQILISEFKVEKIINTGVAGALGEDLEILDIVVSTELQQYDVDASKFGYKTGEIPRMDTSIFSAEPALVKKAYEKGLRRFGEKGIKKGKIVSGDTFVSSVEMKHRLEKEFKARCTEMEGASIAQACYMNRVPFVVIRTMSDKADGSANDNYKTFVTKAAFRSKELVKDIIREENF</sequence>
<dbReference type="EC" id="3.2.2.9" evidence="2"/>
<keyword evidence="3" id="KW-0028">Amino-acid biosynthesis</keyword>
<organism evidence="7 8">
    <name type="scientific">Isachenkonia alkalipeptolytica</name>
    <dbReference type="NCBI Taxonomy" id="2565777"/>
    <lineage>
        <taxon>Bacteria</taxon>
        <taxon>Bacillati</taxon>
        <taxon>Bacillota</taxon>
        <taxon>Clostridia</taxon>
        <taxon>Eubacteriales</taxon>
        <taxon>Clostridiaceae</taxon>
        <taxon>Isachenkonia</taxon>
    </lineage>
</organism>
<dbReference type="InterPro" id="IPR010049">
    <property type="entry name" value="MTA_SAH_Nsdase"/>
</dbReference>